<evidence type="ECO:0000313" key="4">
    <source>
        <dbReference type="Proteomes" id="UP000825729"/>
    </source>
</evidence>
<feature type="chain" id="PRO_5043787228" description="Neprosin PEP catalytic domain-containing protein" evidence="1">
    <location>
        <begin position="24"/>
        <end position="338"/>
    </location>
</feature>
<keyword evidence="1" id="KW-0732">Signal</keyword>
<evidence type="ECO:0000259" key="2">
    <source>
        <dbReference type="PROSITE" id="PS52045"/>
    </source>
</evidence>
<dbReference type="EMBL" id="JAINDJ010000007">
    <property type="protein sequence ID" value="KAG9441276.1"/>
    <property type="molecule type" value="Genomic_DNA"/>
</dbReference>
<feature type="domain" description="Neprosin PEP catalytic" evidence="2">
    <location>
        <begin position="93"/>
        <end position="338"/>
    </location>
</feature>
<dbReference type="Pfam" id="PF14365">
    <property type="entry name" value="Neprosin_AP"/>
    <property type="match status" value="1"/>
</dbReference>
<organism evidence="3 4">
    <name type="scientific">Aristolochia fimbriata</name>
    <name type="common">White veined hardy Dutchman's pipe vine</name>
    <dbReference type="NCBI Taxonomy" id="158543"/>
    <lineage>
        <taxon>Eukaryota</taxon>
        <taxon>Viridiplantae</taxon>
        <taxon>Streptophyta</taxon>
        <taxon>Embryophyta</taxon>
        <taxon>Tracheophyta</taxon>
        <taxon>Spermatophyta</taxon>
        <taxon>Magnoliopsida</taxon>
        <taxon>Magnoliidae</taxon>
        <taxon>Piperales</taxon>
        <taxon>Aristolochiaceae</taxon>
        <taxon>Aristolochia</taxon>
    </lineage>
</organism>
<accession>A0AAV7DYL1</accession>
<dbReference type="PANTHER" id="PTHR31589">
    <property type="entry name" value="PROTEIN, PUTATIVE (DUF239)-RELATED-RELATED"/>
    <property type="match status" value="1"/>
</dbReference>
<dbReference type="AlphaFoldDB" id="A0AAV7DYL1"/>
<dbReference type="Pfam" id="PF03080">
    <property type="entry name" value="Neprosin"/>
    <property type="match status" value="1"/>
</dbReference>
<feature type="signal peptide" evidence="1">
    <location>
        <begin position="1"/>
        <end position="23"/>
    </location>
</feature>
<protein>
    <recommendedName>
        <fullName evidence="2">Neprosin PEP catalytic domain-containing protein</fullName>
    </recommendedName>
</protein>
<dbReference type="InterPro" id="IPR053168">
    <property type="entry name" value="Glutamic_endopeptidase"/>
</dbReference>
<name>A0AAV7DYL1_ARIFI</name>
<evidence type="ECO:0000313" key="3">
    <source>
        <dbReference type="EMBL" id="KAG9441276.1"/>
    </source>
</evidence>
<evidence type="ECO:0000256" key="1">
    <source>
        <dbReference type="SAM" id="SignalP"/>
    </source>
</evidence>
<gene>
    <name evidence="3" type="ORF">H6P81_017130</name>
</gene>
<dbReference type="InterPro" id="IPR025521">
    <property type="entry name" value="Neprosin_propep"/>
</dbReference>
<reference evidence="3 4" key="1">
    <citation type="submission" date="2021-07" db="EMBL/GenBank/DDBJ databases">
        <title>The Aristolochia fimbriata genome: insights into angiosperm evolution, floral development and chemical biosynthesis.</title>
        <authorList>
            <person name="Jiao Y."/>
        </authorList>
    </citation>
    <scope>NUCLEOTIDE SEQUENCE [LARGE SCALE GENOMIC DNA]</scope>
    <source>
        <strain evidence="3">IBCAS-2021</strain>
        <tissue evidence="3">Leaf</tissue>
    </source>
</reference>
<sequence length="338" mass="38149">MALKAIVPVFTLVFAALIIKSNGSEENFSREEDLELERQLKMLNKPAIKTIKTEYGDIFDCVDIYEQPAFDHPLLKNHKIQMIPSFLANRSTSKQEASSMARVVGLPDGGCPQGSVPIRRTNKEELRNARKFFNHENGTAMPNANDQNKVYGTRFVANVWGLQLEEGQANCYKNTGCYNTLCSGFVQIDTQIPLGAYLEPLSVYKGPQYEIHVEIYKDLSSDGNWWLVLSDNKPVGYWPFELFSGLPDHATNLEWGGYVHGPRGKQSPPMGSGHFSRRHTFGTTCFVKEIHLMDNYRSFYDPKGKYIYFGTGKRFYQQSGICGQDGHGCSMYFGGTGW</sequence>
<keyword evidence="4" id="KW-1185">Reference proteome</keyword>
<proteinExistence type="predicted"/>
<dbReference type="PANTHER" id="PTHR31589:SF110">
    <property type="entry name" value="PROTEIN, PUTATIVE (DUF239)-RELATED"/>
    <property type="match status" value="1"/>
</dbReference>
<comment type="caution">
    <text evidence="3">The sequence shown here is derived from an EMBL/GenBank/DDBJ whole genome shotgun (WGS) entry which is preliminary data.</text>
</comment>
<dbReference type="PROSITE" id="PS52045">
    <property type="entry name" value="NEPROSIN_PEP_CD"/>
    <property type="match status" value="1"/>
</dbReference>
<dbReference type="InterPro" id="IPR004314">
    <property type="entry name" value="Neprosin"/>
</dbReference>
<dbReference type="Proteomes" id="UP000825729">
    <property type="component" value="Unassembled WGS sequence"/>
</dbReference>